<dbReference type="SUPFAM" id="SSF55874">
    <property type="entry name" value="ATPase domain of HSP90 chaperone/DNA topoisomerase II/histidine kinase"/>
    <property type="match status" value="1"/>
</dbReference>
<evidence type="ECO:0000256" key="3">
    <source>
        <dbReference type="ARBA" id="ARBA00022679"/>
    </source>
</evidence>
<dbReference type="InterPro" id="IPR050980">
    <property type="entry name" value="2C_sensor_his_kinase"/>
</dbReference>
<proteinExistence type="predicted"/>
<protein>
    <recommendedName>
        <fullName evidence="2">histidine kinase</fullName>
        <ecNumber evidence="2">2.7.13.3</ecNumber>
    </recommendedName>
</protein>
<evidence type="ECO:0000256" key="4">
    <source>
        <dbReference type="ARBA" id="ARBA00022741"/>
    </source>
</evidence>
<evidence type="ECO:0000256" key="5">
    <source>
        <dbReference type="ARBA" id="ARBA00022777"/>
    </source>
</evidence>
<evidence type="ECO:0000256" key="6">
    <source>
        <dbReference type="ARBA" id="ARBA00022840"/>
    </source>
</evidence>
<dbReference type="AlphaFoldDB" id="A0A450YB71"/>
<dbReference type="PRINTS" id="PR00344">
    <property type="entry name" value="BCTRLSENSOR"/>
</dbReference>
<dbReference type="InterPro" id="IPR036890">
    <property type="entry name" value="HATPase_C_sf"/>
</dbReference>
<evidence type="ECO:0000313" key="8">
    <source>
        <dbReference type="EMBL" id="VFK38799.1"/>
    </source>
</evidence>
<dbReference type="InterPro" id="IPR005467">
    <property type="entry name" value="His_kinase_dom"/>
</dbReference>
<dbReference type="PANTHER" id="PTHR44936">
    <property type="entry name" value="SENSOR PROTEIN CREC"/>
    <property type="match status" value="1"/>
</dbReference>
<gene>
    <name evidence="8" type="ORF">BECKTC1821D_GA0114238_100587</name>
</gene>
<keyword evidence="3" id="KW-0808">Transferase</keyword>
<keyword evidence="4" id="KW-0547">Nucleotide-binding</keyword>
<dbReference type="GO" id="GO:0005524">
    <property type="term" value="F:ATP binding"/>
    <property type="evidence" value="ECO:0007669"/>
    <property type="project" value="UniProtKB-KW"/>
</dbReference>
<sequence>MPAAHTDAQDLITAGIAAPFTWDEYPEVLNRTDLRVLVEGKKNNLKITHLEGGNELLHIGRKIHSHWQILELGASRWIFGVGYEPGKDIESQLPIWRMALAATMDAQDWRGWARHVSSFVQLGMAHQGLSHEVINLQVEFGALLYNLRRQIGKLESGKKLSKINKDGLIDKVAALISNNEQLLEFSKRQLRAQALRHRMVFLPDAVATIKRIVEAECREAEVALHIMDSPLLALPLPNAALILPVVNLLVNAAKHHYRQENRRVELLFDVEEVAKDKPMLIIDARDNGPGLDQNALERLWQPGFSQASDPNERHGMGLWLSRQLVEEAGGTLDLHENWRGIGACFRIRLPIHLG</sequence>
<evidence type="ECO:0000256" key="2">
    <source>
        <dbReference type="ARBA" id="ARBA00012438"/>
    </source>
</evidence>
<reference evidence="8" key="1">
    <citation type="submission" date="2019-02" db="EMBL/GenBank/DDBJ databases">
        <authorList>
            <person name="Gruber-Vodicka R. H."/>
            <person name="Seah K. B. B."/>
        </authorList>
    </citation>
    <scope>NUCLEOTIDE SEQUENCE</scope>
    <source>
        <strain evidence="8">BECK_BZ123</strain>
    </source>
</reference>
<evidence type="ECO:0000259" key="7">
    <source>
        <dbReference type="PROSITE" id="PS50109"/>
    </source>
</evidence>
<accession>A0A450YB71</accession>
<keyword evidence="6" id="KW-0067">ATP-binding</keyword>
<keyword evidence="5 8" id="KW-0418">Kinase</keyword>
<dbReference type="Gene3D" id="3.30.565.10">
    <property type="entry name" value="Histidine kinase-like ATPase, C-terminal domain"/>
    <property type="match status" value="1"/>
</dbReference>
<comment type="catalytic activity">
    <reaction evidence="1">
        <text>ATP + protein L-histidine = ADP + protein N-phospho-L-histidine.</text>
        <dbReference type="EC" id="2.7.13.3"/>
    </reaction>
</comment>
<dbReference type="InterPro" id="IPR003594">
    <property type="entry name" value="HATPase_dom"/>
</dbReference>
<evidence type="ECO:0000256" key="1">
    <source>
        <dbReference type="ARBA" id="ARBA00000085"/>
    </source>
</evidence>
<organism evidence="8">
    <name type="scientific">Candidatus Kentrum sp. TC</name>
    <dbReference type="NCBI Taxonomy" id="2126339"/>
    <lineage>
        <taxon>Bacteria</taxon>
        <taxon>Pseudomonadati</taxon>
        <taxon>Pseudomonadota</taxon>
        <taxon>Gammaproteobacteria</taxon>
        <taxon>Candidatus Kentrum</taxon>
    </lineage>
</organism>
<dbReference type="Pfam" id="PF02518">
    <property type="entry name" value="HATPase_c"/>
    <property type="match status" value="1"/>
</dbReference>
<name>A0A450YB71_9GAMM</name>
<dbReference type="PROSITE" id="PS50109">
    <property type="entry name" value="HIS_KIN"/>
    <property type="match status" value="1"/>
</dbReference>
<dbReference type="InterPro" id="IPR004358">
    <property type="entry name" value="Sig_transdc_His_kin-like_C"/>
</dbReference>
<dbReference type="SMART" id="SM00387">
    <property type="entry name" value="HATPase_c"/>
    <property type="match status" value="1"/>
</dbReference>
<dbReference type="GO" id="GO:0000155">
    <property type="term" value="F:phosphorelay sensor kinase activity"/>
    <property type="evidence" value="ECO:0007669"/>
    <property type="project" value="TreeGrafter"/>
</dbReference>
<dbReference type="EMBL" id="CAADFS010000005">
    <property type="protein sequence ID" value="VFK38799.1"/>
    <property type="molecule type" value="Genomic_DNA"/>
</dbReference>
<feature type="domain" description="Histidine kinase" evidence="7">
    <location>
        <begin position="128"/>
        <end position="353"/>
    </location>
</feature>
<dbReference type="GO" id="GO:0005886">
    <property type="term" value="C:plasma membrane"/>
    <property type="evidence" value="ECO:0007669"/>
    <property type="project" value="TreeGrafter"/>
</dbReference>
<dbReference type="EC" id="2.7.13.3" evidence="2"/>
<dbReference type="PANTHER" id="PTHR44936:SF10">
    <property type="entry name" value="SENSOR PROTEIN RSTB"/>
    <property type="match status" value="1"/>
</dbReference>